<proteinExistence type="inferred from homology"/>
<gene>
    <name evidence="14" type="ORF">BBN63_16210</name>
</gene>
<dbReference type="CDD" id="cd16841">
    <property type="entry name" value="RraA_family"/>
    <property type="match status" value="1"/>
</dbReference>
<dbReference type="InterPro" id="IPR036704">
    <property type="entry name" value="RraA/RraA-like_sf"/>
</dbReference>
<dbReference type="PANTHER" id="PTHR33254:SF4">
    <property type="entry name" value="4-HYDROXY-4-METHYL-2-OXOGLUTARATE ALDOLASE 3-RELATED"/>
    <property type="match status" value="1"/>
</dbReference>
<keyword evidence="13" id="KW-0460">Magnesium</keyword>
<dbReference type="Pfam" id="PF03737">
    <property type="entry name" value="RraA-like"/>
    <property type="match status" value="1"/>
</dbReference>
<evidence type="ECO:0000256" key="4">
    <source>
        <dbReference type="ARBA" id="ARBA00011233"/>
    </source>
</evidence>
<evidence type="ECO:0000256" key="3">
    <source>
        <dbReference type="ARBA" id="ARBA00008621"/>
    </source>
</evidence>
<evidence type="ECO:0000313" key="14">
    <source>
        <dbReference type="EMBL" id="AQU67552.1"/>
    </source>
</evidence>
<dbReference type="EC" id="4.1.3.17" evidence="5"/>
<accession>A0A1U9QTI0</accession>
<evidence type="ECO:0000313" key="15">
    <source>
        <dbReference type="Proteomes" id="UP000189677"/>
    </source>
</evidence>
<name>A0A1U9QTI0_STRNV</name>
<dbReference type="AlphaFoldDB" id="A0A1U9QTI0"/>
<evidence type="ECO:0000256" key="13">
    <source>
        <dbReference type="PIRSR" id="PIRSR605493-1"/>
    </source>
</evidence>
<sequence>MNDVSGFKDISPTTLAESLGRAQVMDIGIRPLWPSVPRIAGPAFTVRCAPGDNLMLHAAIYRAEPGSVIVVQGGDVDYALAGGNVCAVAQRRGIAGFVLDGVMRDLAEVRELGFPVFARGLMPVPGIKATVEPLNREVRCGGVVVNAGDIVVADEEGIVVTPRARQEEVLSASRAKLAQEAAETLDDWEAAHRARVEKILAEGDFR</sequence>
<dbReference type="Proteomes" id="UP000189677">
    <property type="component" value="Chromosome"/>
</dbReference>
<keyword evidence="15" id="KW-1185">Reference proteome</keyword>
<dbReference type="GO" id="GO:0047443">
    <property type="term" value="F:4-hydroxy-4-methyl-2-oxoglutarate aldolase activity"/>
    <property type="evidence" value="ECO:0007669"/>
    <property type="project" value="UniProtKB-EC"/>
</dbReference>
<dbReference type="EC" id="4.1.1.112" evidence="6"/>
<evidence type="ECO:0000256" key="6">
    <source>
        <dbReference type="ARBA" id="ARBA00012947"/>
    </source>
</evidence>
<feature type="binding site" evidence="13">
    <location>
        <position position="105"/>
    </location>
    <ligand>
        <name>Mg(2+)</name>
        <dbReference type="ChEBI" id="CHEBI:18420"/>
    </ligand>
</feature>
<protein>
    <recommendedName>
        <fullName evidence="7">Putative 4-hydroxy-4-methyl-2-oxoglutarate aldolase</fullName>
        <ecNumber evidence="6">4.1.1.112</ecNumber>
        <ecNumber evidence="5">4.1.3.17</ecNumber>
    </recommendedName>
    <alternativeName>
        <fullName evidence="11">Oxaloacetate decarboxylase</fullName>
    </alternativeName>
    <alternativeName>
        <fullName evidence="9">Regulator of ribonuclease activity homolog</fullName>
    </alternativeName>
    <alternativeName>
        <fullName evidence="10">RraA-like protein</fullName>
    </alternativeName>
</protein>
<comment type="subunit">
    <text evidence="4">Homotrimer.</text>
</comment>
<evidence type="ECO:0000256" key="8">
    <source>
        <dbReference type="ARBA" id="ARBA00025046"/>
    </source>
</evidence>
<comment type="catalytic activity">
    <reaction evidence="12">
        <text>oxaloacetate + H(+) = pyruvate + CO2</text>
        <dbReference type="Rhea" id="RHEA:15641"/>
        <dbReference type="ChEBI" id="CHEBI:15361"/>
        <dbReference type="ChEBI" id="CHEBI:15378"/>
        <dbReference type="ChEBI" id="CHEBI:16452"/>
        <dbReference type="ChEBI" id="CHEBI:16526"/>
        <dbReference type="EC" id="4.1.1.112"/>
    </reaction>
</comment>
<evidence type="ECO:0000256" key="10">
    <source>
        <dbReference type="ARBA" id="ARBA00030169"/>
    </source>
</evidence>
<dbReference type="OrthoDB" id="943692at2"/>
<dbReference type="Gene3D" id="3.50.30.40">
    <property type="entry name" value="Ribonuclease E inhibitor RraA/RraA-like"/>
    <property type="match status" value="1"/>
</dbReference>
<comment type="similarity">
    <text evidence="3">Belongs to the class II aldolase/RraA-like family.</text>
</comment>
<evidence type="ECO:0000256" key="11">
    <source>
        <dbReference type="ARBA" id="ARBA00032305"/>
    </source>
</evidence>
<comment type="cofactor">
    <cofactor evidence="2">
        <name>a divalent metal cation</name>
        <dbReference type="ChEBI" id="CHEBI:60240"/>
    </cofactor>
</comment>
<dbReference type="RefSeq" id="WP_078076116.1">
    <property type="nucleotide sequence ID" value="NZ_CP018047.1"/>
</dbReference>
<evidence type="ECO:0000256" key="12">
    <source>
        <dbReference type="ARBA" id="ARBA00047973"/>
    </source>
</evidence>
<dbReference type="GO" id="GO:0008948">
    <property type="term" value="F:oxaloacetate decarboxylase activity"/>
    <property type="evidence" value="ECO:0007669"/>
    <property type="project" value="UniProtKB-EC"/>
</dbReference>
<keyword evidence="13" id="KW-0479">Metal-binding</keyword>
<dbReference type="EMBL" id="CP018047">
    <property type="protein sequence ID" value="AQU67552.1"/>
    <property type="molecule type" value="Genomic_DNA"/>
</dbReference>
<dbReference type="InterPro" id="IPR005493">
    <property type="entry name" value="RraA/RraA-like"/>
</dbReference>
<dbReference type="KEGG" id="snw:BBN63_16210"/>
<organism evidence="14 15">
    <name type="scientific">Streptomyces niveus</name>
    <name type="common">Streptomyces spheroides</name>
    <dbReference type="NCBI Taxonomy" id="193462"/>
    <lineage>
        <taxon>Bacteria</taxon>
        <taxon>Bacillati</taxon>
        <taxon>Actinomycetota</taxon>
        <taxon>Actinomycetes</taxon>
        <taxon>Kitasatosporales</taxon>
        <taxon>Streptomycetaceae</taxon>
        <taxon>Streptomyces</taxon>
    </lineage>
</organism>
<feature type="binding site" evidence="13">
    <location>
        <begin position="82"/>
        <end position="85"/>
    </location>
    <ligand>
        <name>substrate</name>
    </ligand>
</feature>
<evidence type="ECO:0000256" key="1">
    <source>
        <dbReference type="ARBA" id="ARBA00001342"/>
    </source>
</evidence>
<evidence type="ECO:0000256" key="2">
    <source>
        <dbReference type="ARBA" id="ARBA00001968"/>
    </source>
</evidence>
<comment type="function">
    <text evidence="8">Catalyzes the aldol cleavage of 4-hydroxy-4-methyl-2-oxoglutarate (HMG) into 2 molecules of pyruvate. Also contains a secondary oxaloacetate (OAA) decarboxylase activity due to the common pyruvate enolate transition state formed following C-C bond cleavage in the retro-aldol and decarboxylation reactions.</text>
</comment>
<evidence type="ECO:0000256" key="7">
    <source>
        <dbReference type="ARBA" id="ARBA00016549"/>
    </source>
</evidence>
<evidence type="ECO:0000256" key="5">
    <source>
        <dbReference type="ARBA" id="ARBA00012213"/>
    </source>
</evidence>
<feature type="binding site" evidence="13">
    <location>
        <position position="104"/>
    </location>
    <ligand>
        <name>substrate</name>
    </ligand>
</feature>
<dbReference type="SUPFAM" id="SSF89562">
    <property type="entry name" value="RraA-like"/>
    <property type="match status" value="1"/>
</dbReference>
<dbReference type="GO" id="GO:0046872">
    <property type="term" value="F:metal ion binding"/>
    <property type="evidence" value="ECO:0007669"/>
    <property type="project" value="UniProtKB-KW"/>
</dbReference>
<comment type="catalytic activity">
    <reaction evidence="1">
        <text>4-hydroxy-4-methyl-2-oxoglutarate = 2 pyruvate</text>
        <dbReference type="Rhea" id="RHEA:22748"/>
        <dbReference type="ChEBI" id="CHEBI:15361"/>
        <dbReference type="ChEBI" id="CHEBI:58276"/>
        <dbReference type="EC" id="4.1.3.17"/>
    </reaction>
</comment>
<dbReference type="PANTHER" id="PTHR33254">
    <property type="entry name" value="4-HYDROXY-4-METHYL-2-OXOGLUTARATE ALDOLASE 3-RELATED"/>
    <property type="match status" value="1"/>
</dbReference>
<evidence type="ECO:0000256" key="9">
    <source>
        <dbReference type="ARBA" id="ARBA00029596"/>
    </source>
</evidence>
<comment type="cofactor">
    <cofactor evidence="13">
        <name>Mg(2+)</name>
        <dbReference type="ChEBI" id="CHEBI:18420"/>
    </cofactor>
</comment>
<reference evidence="14 15" key="1">
    <citation type="submission" date="2016-11" db="EMBL/GenBank/DDBJ databases">
        <title>Complete genome sequence of Streptomyces niveus SCSIO 3406.</title>
        <authorList>
            <person name="Zhu Q."/>
            <person name="Cheng W."/>
            <person name="Song Y."/>
            <person name="Li Q."/>
            <person name="Ju J."/>
        </authorList>
    </citation>
    <scope>NUCLEOTIDE SEQUENCE [LARGE SCALE GENOMIC DNA]</scope>
    <source>
        <strain evidence="14 15">SCSIO 3406</strain>
    </source>
</reference>